<evidence type="ECO:0000259" key="4">
    <source>
        <dbReference type="Pfam" id="PF26580"/>
    </source>
</evidence>
<reference evidence="5" key="1">
    <citation type="submission" date="2020-12" db="EMBL/GenBank/DDBJ databases">
        <title>Antrihabitans popcorni sp. nov. and Antrihabitans auranticaus sp. nov., isolated from a larva cave.</title>
        <authorList>
            <person name="Lee S.D."/>
            <person name="Kim I.S."/>
        </authorList>
    </citation>
    <scope>NUCLEOTIDE SEQUENCE</scope>
    <source>
        <strain evidence="5">YC3-6</strain>
    </source>
</reference>
<name>A0A934NTU4_9NOCA</name>
<evidence type="ECO:0000313" key="6">
    <source>
        <dbReference type="Proteomes" id="UP000655868"/>
    </source>
</evidence>
<evidence type="ECO:0000313" key="5">
    <source>
        <dbReference type="EMBL" id="MBJ8341187.1"/>
    </source>
</evidence>
<comment type="similarity">
    <text evidence="2">Belongs to the MTB12 family.</text>
</comment>
<feature type="signal peptide" evidence="3">
    <location>
        <begin position="1"/>
        <end position="20"/>
    </location>
</feature>
<dbReference type="PROSITE" id="PS51257">
    <property type="entry name" value="PROKAR_LIPOPROTEIN"/>
    <property type="match status" value="1"/>
</dbReference>
<dbReference type="RefSeq" id="WP_199706043.1">
    <property type="nucleotide sequence ID" value="NZ_JAEMNV010000006.1"/>
</dbReference>
<evidence type="ECO:0000256" key="3">
    <source>
        <dbReference type="SAM" id="SignalP"/>
    </source>
</evidence>
<sequence length="168" mass="16614">MILRKAVIASCTAFLAIGLAACGSDDSDSSASATTTASASSSAAASTTAASSAAPTADELKANLDFIADATKSTPEKVAVIVNGEARTANLDQMNAALGGYGKLIFNVTDVAATGDTATANVTIESPSAPGQPSPPLPMTWERVDGAWKLSDATACTLLAFAGAPCAV</sequence>
<dbReference type="AlphaFoldDB" id="A0A934NTU4"/>
<dbReference type="InterPro" id="IPR058644">
    <property type="entry name" value="Mtb12-like_C"/>
</dbReference>
<feature type="chain" id="PRO_5039324336" description="Low molecular weight antigen MTB12-like C-terminal domain-containing protein" evidence="3">
    <location>
        <begin position="21"/>
        <end position="168"/>
    </location>
</feature>
<keyword evidence="6" id="KW-1185">Reference proteome</keyword>
<proteinExistence type="inferred from homology"/>
<dbReference type="EMBL" id="JAEMNV010000006">
    <property type="protein sequence ID" value="MBJ8341187.1"/>
    <property type="molecule type" value="Genomic_DNA"/>
</dbReference>
<dbReference type="Pfam" id="PF26580">
    <property type="entry name" value="Mtb12_C"/>
    <property type="match status" value="1"/>
</dbReference>
<gene>
    <name evidence="5" type="ORF">JGU71_20065</name>
</gene>
<protein>
    <recommendedName>
        <fullName evidence="4">Low molecular weight antigen MTB12-like C-terminal domain-containing protein</fullName>
    </recommendedName>
</protein>
<organism evidence="5 6">
    <name type="scientific">Antrihabitans stalagmiti</name>
    <dbReference type="NCBI Taxonomy" id="2799499"/>
    <lineage>
        <taxon>Bacteria</taxon>
        <taxon>Bacillati</taxon>
        <taxon>Actinomycetota</taxon>
        <taxon>Actinomycetes</taxon>
        <taxon>Mycobacteriales</taxon>
        <taxon>Nocardiaceae</taxon>
        <taxon>Antrihabitans</taxon>
    </lineage>
</organism>
<evidence type="ECO:0000256" key="1">
    <source>
        <dbReference type="ARBA" id="ARBA00022729"/>
    </source>
</evidence>
<keyword evidence="1 3" id="KW-0732">Signal</keyword>
<evidence type="ECO:0000256" key="2">
    <source>
        <dbReference type="ARBA" id="ARBA00093774"/>
    </source>
</evidence>
<comment type="caution">
    <text evidence="5">The sequence shown here is derived from an EMBL/GenBank/DDBJ whole genome shotgun (WGS) entry which is preliminary data.</text>
</comment>
<dbReference type="Proteomes" id="UP000655868">
    <property type="component" value="Unassembled WGS sequence"/>
</dbReference>
<accession>A0A934NTU4</accession>
<feature type="domain" description="Low molecular weight antigen MTB12-like C-terminal" evidence="4">
    <location>
        <begin position="53"/>
        <end position="166"/>
    </location>
</feature>